<keyword evidence="3" id="KW-1185">Reference proteome</keyword>
<dbReference type="InterPro" id="IPR032710">
    <property type="entry name" value="NTF2-like_dom_sf"/>
</dbReference>
<accession>A0ABX1P1Z1</accession>
<evidence type="ECO:0000259" key="1">
    <source>
        <dbReference type="Pfam" id="PF13474"/>
    </source>
</evidence>
<dbReference type="PANTHER" id="PTHR34957">
    <property type="entry name" value="NUCLEAR TRANSPORT FACTOR 2 (NTF2) FAMILY PROTEIN"/>
    <property type="match status" value="1"/>
</dbReference>
<dbReference type="PANTHER" id="PTHR34957:SF1">
    <property type="entry name" value="NUCLEAR TRANSPORT FACTOR 2 (NTF2) FAMILY PROTEIN"/>
    <property type="match status" value="1"/>
</dbReference>
<feature type="domain" description="SnoaL-like" evidence="1">
    <location>
        <begin position="8"/>
        <end position="128"/>
    </location>
</feature>
<dbReference type="Gene3D" id="3.10.450.50">
    <property type="match status" value="1"/>
</dbReference>
<evidence type="ECO:0000313" key="2">
    <source>
        <dbReference type="EMBL" id="NMG18339.1"/>
    </source>
</evidence>
<dbReference type="Pfam" id="PF13474">
    <property type="entry name" value="SnoaL_3"/>
    <property type="match status" value="1"/>
</dbReference>
<dbReference type="Proteomes" id="UP000718564">
    <property type="component" value="Unassembled WGS sequence"/>
</dbReference>
<organism evidence="2 3">
    <name type="scientific">Brasilonema bromeliae SPC951</name>
    <dbReference type="NCBI Taxonomy" id="385972"/>
    <lineage>
        <taxon>Bacteria</taxon>
        <taxon>Bacillati</taxon>
        <taxon>Cyanobacteriota</taxon>
        <taxon>Cyanophyceae</taxon>
        <taxon>Nostocales</taxon>
        <taxon>Scytonemataceae</taxon>
        <taxon>Brasilonema</taxon>
        <taxon>Bromeliae group (in: Brasilonema)</taxon>
    </lineage>
</organism>
<comment type="caution">
    <text evidence="2">The sequence shown here is derived from an EMBL/GenBank/DDBJ whole genome shotgun (WGS) entry which is preliminary data.</text>
</comment>
<dbReference type="SUPFAM" id="SSF54427">
    <property type="entry name" value="NTF2-like"/>
    <property type="match status" value="1"/>
</dbReference>
<proteinExistence type="predicted"/>
<dbReference type="EMBL" id="QMEB01000009">
    <property type="protein sequence ID" value="NMG18339.1"/>
    <property type="molecule type" value="Genomic_DNA"/>
</dbReference>
<dbReference type="InterPro" id="IPR037401">
    <property type="entry name" value="SnoaL-like"/>
</dbReference>
<sequence length="130" mass="14896">MSNQSSEVLAVNAAFYRAFEKKDIEAMSTVWSQGTGSFCVHPGWNVLRGWKEIRSSWVNIFKNTAYIEINTEIVTTEVRDHIAYVVLVENVLQIINGQRRLEAQSIATNMFELLGGKWYLVHHHASPIMR</sequence>
<gene>
    <name evidence="2" type="ORF">DP116_02300</name>
</gene>
<name>A0ABX1P1Z1_9CYAN</name>
<reference evidence="2 3" key="1">
    <citation type="submission" date="2018-06" db="EMBL/GenBank/DDBJ databases">
        <title>Comparative genomics of Brasilonema spp. strains.</title>
        <authorList>
            <person name="Alvarenga D.O."/>
            <person name="Fiore M.F."/>
            <person name="Varani A.M."/>
        </authorList>
    </citation>
    <scope>NUCLEOTIDE SEQUENCE [LARGE SCALE GENOMIC DNA]</scope>
    <source>
        <strain evidence="2 3">SPC951</strain>
    </source>
</reference>
<dbReference type="RefSeq" id="WP_169153628.1">
    <property type="nucleotide sequence ID" value="NZ_CAWPJE010000293.1"/>
</dbReference>
<protein>
    <submittedName>
        <fullName evidence="2">DUF4440 domain-containing protein</fullName>
    </submittedName>
</protein>
<evidence type="ECO:0000313" key="3">
    <source>
        <dbReference type="Proteomes" id="UP000718564"/>
    </source>
</evidence>